<protein>
    <recommendedName>
        <fullName evidence="1">HMA domain-containing protein</fullName>
    </recommendedName>
</protein>
<proteinExistence type="predicted"/>
<name>A0A0L6Z9N4_9CLOT</name>
<dbReference type="RefSeq" id="WP_052221653.1">
    <property type="nucleotide sequence ID" value="NZ_LHUR01000023.1"/>
</dbReference>
<comment type="caution">
    <text evidence="2">The sequence shown here is derived from an EMBL/GenBank/DDBJ whole genome shotgun (WGS) entry which is preliminary data.</text>
</comment>
<accession>A0A0L6Z9N4</accession>
<dbReference type="STRING" id="36844.SAMN04488501_1247"/>
<dbReference type="CDD" id="cd00371">
    <property type="entry name" value="HMA"/>
    <property type="match status" value="1"/>
</dbReference>
<dbReference type="AlphaFoldDB" id="A0A0L6Z9N4"/>
<dbReference type="PATRIC" id="fig|1121318.3.peg.2133"/>
<dbReference type="EMBL" id="LHUR01000023">
    <property type="protein sequence ID" value="KOA19508.1"/>
    <property type="molecule type" value="Genomic_DNA"/>
</dbReference>
<dbReference type="Proteomes" id="UP000037043">
    <property type="component" value="Unassembled WGS sequence"/>
</dbReference>
<evidence type="ECO:0000313" key="3">
    <source>
        <dbReference type="Proteomes" id="UP000037043"/>
    </source>
</evidence>
<reference evidence="3" key="1">
    <citation type="submission" date="2015-08" db="EMBL/GenBank/DDBJ databases">
        <title>Genome sequence of the strict anaerobe Clostridium homopropionicum LuHBu1 (DSM 5847T).</title>
        <authorList>
            <person name="Poehlein A."/>
            <person name="Beck M."/>
            <person name="Schiel-Bengelsdorf B."/>
            <person name="Bengelsdorf F.R."/>
            <person name="Daniel R."/>
            <person name="Duerre P."/>
        </authorList>
    </citation>
    <scope>NUCLEOTIDE SEQUENCE [LARGE SCALE GENOMIC DNA]</scope>
    <source>
        <strain evidence="3">DSM 5847</strain>
    </source>
</reference>
<dbReference type="Gene3D" id="3.30.70.100">
    <property type="match status" value="1"/>
</dbReference>
<dbReference type="InterPro" id="IPR036163">
    <property type="entry name" value="HMA_dom_sf"/>
</dbReference>
<organism evidence="2 3">
    <name type="scientific">Clostridium homopropionicum DSM 5847</name>
    <dbReference type="NCBI Taxonomy" id="1121318"/>
    <lineage>
        <taxon>Bacteria</taxon>
        <taxon>Bacillati</taxon>
        <taxon>Bacillota</taxon>
        <taxon>Clostridia</taxon>
        <taxon>Eubacteriales</taxon>
        <taxon>Clostridiaceae</taxon>
        <taxon>Clostridium</taxon>
    </lineage>
</organism>
<gene>
    <name evidence="2" type="ORF">CLHOM_21170</name>
</gene>
<dbReference type="Pfam" id="PF00403">
    <property type="entry name" value="HMA"/>
    <property type="match status" value="1"/>
</dbReference>
<evidence type="ECO:0000259" key="1">
    <source>
        <dbReference type="PROSITE" id="PS50846"/>
    </source>
</evidence>
<evidence type="ECO:0000313" key="2">
    <source>
        <dbReference type="EMBL" id="KOA19508.1"/>
    </source>
</evidence>
<dbReference type="PROSITE" id="PS50846">
    <property type="entry name" value="HMA_2"/>
    <property type="match status" value="1"/>
</dbReference>
<sequence length="67" mass="7381">MRIIQYNVPDLLNAQSKTQLNNALDKVTGVQEVAVDFARGIVQVGYNPPADGEQIKMCIENTGYTVQ</sequence>
<dbReference type="GO" id="GO:0046872">
    <property type="term" value="F:metal ion binding"/>
    <property type="evidence" value="ECO:0007669"/>
    <property type="project" value="InterPro"/>
</dbReference>
<keyword evidence="3" id="KW-1185">Reference proteome</keyword>
<feature type="domain" description="HMA" evidence="1">
    <location>
        <begin position="2"/>
        <end position="67"/>
    </location>
</feature>
<dbReference type="InterPro" id="IPR006121">
    <property type="entry name" value="HMA_dom"/>
</dbReference>
<dbReference type="SUPFAM" id="SSF55008">
    <property type="entry name" value="HMA, heavy metal-associated domain"/>
    <property type="match status" value="1"/>
</dbReference>